<dbReference type="InterPro" id="IPR024992">
    <property type="entry name" value="DUF3891"/>
</dbReference>
<reference evidence="1 2" key="1">
    <citation type="submission" date="2022-10" db="EMBL/GenBank/DDBJ databases">
        <title>Roseococcus glaciei nov., sp. nov., isolated from glacier.</title>
        <authorList>
            <person name="Liu Q."/>
            <person name="Xin Y.-H."/>
        </authorList>
    </citation>
    <scope>NUCLEOTIDE SEQUENCE [LARGE SCALE GENOMIC DNA]</scope>
    <source>
        <strain evidence="1 2">MDT2-1-1</strain>
    </source>
</reference>
<sequence>MILWPQADGTVLATPQPAHAALSGQVMRHMMPRLEPFDALVNAATQHDCAWLPWEPAPEFDAATGLPLAFNDLPGDRHVALWEAGVEVALANWGVWEALLIMRHGSHVYRMALRSDRSPPDAAAAEAIQGYLAREAARSADWTRRLGTTEEAVALLSEAVATVDGIALGLCWGKERFDCGGTVLRRTGPFAATLDPWVLDVPRLEATATALRLPARFPDAAAMREALPLAPRETLRFTLSPA</sequence>
<comment type="caution">
    <text evidence="1">The sequence shown here is derived from an EMBL/GenBank/DDBJ whole genome shotgun (WGS) entry which is preliminary data.</text>
</comment>
<evidence type="ECO:0000313" key="1">
    <source>
        <dbReference type="EMBL" id="MCW8085228.1"/>
    </source>
</evidence>
<dbReference type="RefSeq" id="WP_301589079.1">
    <property type="nucleotide sequence ID" value="NZ_JAPFQI010000002.1"/>
</dbReference>
<accession>A0ABT3NST6</accession>
<gene>
    <name evidence="1" type="ORF">OF850_06295</name>
</gene>
<protein>
    <submittedName>
        <fullName evidence="1">DUF3891 family protein</fullName>
    </submittedName>
</protein>
<dbReference type="EMBL" id="JAPFQI010000002">
    <property type="protein sequence ID" value="MCW8085228.1"/>
    <property type="molecule type" value="Genomic_DNA"/>
</dbReference>
<proteinExistence type="predicted"/>
<organism evidence="1 2">
    <name type="scientific">Sabulicella glaciei</name>
    <dbReference type="NCBI Taxonomy" id="2984948"/>
    <lineage>
        <taxon>Bacteria</taxon>
        <taxon>Pseudomonadati</taxon>
        <taxon>Pseudomonadota</taxon>
        <taxon>Alphaproteobacteria</taxon>
        <taxon>Acetobacterales</taxon>
        <taxon>Acetobacteraceae</taxon>
        <taxon>Sabulicella</taxon>
    </lineage>
</organism>
<keyword evidence="2" id="KW-1185">Reference proteome</keyword>
<dbReference type="Proteomes" id="UP001526430">
    <property type="component" value="Unassembled WGS sequence"/>
</dbReference>
<name>A0ABT3NST6_9PROT</name>
<evidence type="ECO:0000313" key="2">
    <source>
        <dbReference type="Proteomes" id="UP001526430"/>
    </source>
</evidence>
<dbReference type="Pfam" id="PF13030">
    <property type="entry name" value="DUF3891"/>
    <property type="match status" value="1"/>
</dbReference>